<dbReference type="GO" id="GO:0005886">
    <property type="term" value="C:plasma membrane"/>
    <property type="evidence" value="ECO:0007669"/>
    <property type="project" value="UniProtKB-SubCell"/>
</dbReference>
<evidence type="ECO:0000256" key="2">
    <source>
        <dbReference type="ARBA" id="ARBA00004401"/>
    </source>
</evidence>
<evidence type="ECO:0000256" key="5">
    <source>
        <dbReference type="ARBA" id="ARBA00022670"/>
    </source>
</evidence>
<evidence type="ECO:0000313" key="11">
    <source>
        <dbReference type="EMBL" id="KRK73868.1"/>
    </source>
</evidence>
<evidence type="ECO:0000256" key="9">
    <source>
        <dbReference type="RuleBase" id="RU362042"/>
    </source>
</evidence>
<dbReference type="PATRIC" id="fig|1291734.4.peg.1746"/>
<keyword evidence="12" id="KW-1185">Reference proteome</keyword>
<dbReference type="EC" id="3.4.21.89" evidence="4 8"/>
<protein>
    <recommendedName>
        <fullName evidence="4 8">Signal peptidase I</fullName>
        <ecNumber evidence="4 8">3.4.21.89</ecNumber>
    </recommendedName>
</protein>
<dbReference type="EMBL" id="AZDJ01000003">
    <property type="protein sequence ID" value="KRK73868.1"/>
    <property type="molecule type" value="Genomic_DNA"/>
</dbReference>
<gene>
    <name evidence="11" type="ORF">FD02_GL001698</name>
</gene>
<dbReference type="PANTHER" id="PTHR43390">
    <property type="entry name" value="SIGNAL PEPTIDASE I"/>
    <property type="match status" value="1"/>
</dbReference>
<dbReference type="PANTHER" id="PTHR43390:SF1">
    <property type="entry name" value="CHLOROPLAST PROCESSING PEPTIDASE"/>
    <property type="match status" value="1"/>
</dbReference>
<dbReference type="PRINTS" id="PR00727">
    <property type="entry name" value="LEADERPTASE"/>
</dbReference>
<evidence type="ECO:0000313" key="12">
    <source>
        <dbReference type="Proteomes" id="UP000051804"/>
    </source>
</evidence>
<organism evidence="11 12">
    <name type="scientific">Lacticaseibacillus nasuensis JCM 17158</name>
    <dbReference type="NCBI Taxonomy" id="1291734"/>
    <lineage>
        <taxon>Bacteria</taxon>
        <taxon>Bacillati</taxon>
        <taxon>Bacillota</taxon>
        <taxon>Bacilli</taxon>
        <taxon>Lactobacillales</taxon>
        <taxon>Lactobacillaceae</taxon>
        <taxon>Lacticaseibacillus</taxon>
    </lineage>
</organism>
<evidence type="ECO:0000256" key="7">
    <source>
        <dbReference type="PIRSR" id="PIRSR600223-1"/>
    </source>
</evidence>
<dbReference type="NCBIfam" id="TIGR02227">
    <property type="entry name" value="sigpep_I_bact"/>
    <property type="match status" value="1"/>
</dbReference>
<dbReference type="InterPro" id="IPR019533">
    <property type="entry name" value="Peptidase_S26"/>
</dbReference>
<feature type="transmembrane region" description="Helical" evidence="8">
    <location>
        <begin position="199"/>
        <end position="222"/>
    </location>
</feature>
<keyword evidence="5 8" id="KW-0645">Protease</keyword>
<dbReference type="PROSITE" id="PS00501">
    <property type="entry name" value="SPASE_I_1"/>
    <property type="match status" value="1"/>
</dbReference>
<evidence type="ECO:0000256" key="1">
    <source>
        <dbReference type="ARBA" id="ARBA00000677"/>
    </source>
</evidence>
<keyword evidence="8" id="KW-0812">Transmembrane</keyword>
<accession>A0A0R1JRU1</accession>
<comment type="subcellular location">
    <subcellularLocation>
        <location evidence="2">Cell membrane</location>
        <topology evidence="2">Single-pass type II membrane protein</topology>
    </subcellularLocation>
    <subcellularLocation>
        <location evidence="9">Membrane</location>
        <topology evidence="9">Single-pass type II membrane protein</topology>
    </subcellularLocation>
</comment>
<dbReference type="Gene3D" id="2.10.109.10">
    <property type="entry name" value="Umud Fragment, subunit A"/>
    <property type="match status" value="1"/>
</dbReference>
<reference evidence="11 12" key="1">
    <citation type="journal article" date="2015" name="Genome Announc.">
        <title>Expanding the biotechnology potential of lactobacilli through comparative genomics of 213 strains and associated genera.</title>
        <authorList>
            <person name="Sun Z."/>
            <person name="Harris H.M."/>
            <person name="McCann A."/>
            <person name="Guo C."/>
            <person name="Argimon S."/>
            <person name="Zhang W."/>
            <person name="Yang X."/>
            <person name="Jeffery I.B."/>
            <person name="Cooney J.C."/>
            <person name="Kagawa T.F."/>
            <person name="Liu W."/>
            <person name="Song Y."/>
            <person name="Salvetti E."/>
            <person name="Wrobel A."/>
            <person name="Rasinkangas P."/>
            <person name="Parkhill J."/>
            <person name="Rea M.C."/>
            <person name="O'Sullivan O."/>
            <person name="Ritari J."/>
            <person name="Douillard F.P."/>
            <person name="Paul Ross R."/>
            <person name="Yang R."/>
            <person name="Briner A.E."/>
            <person name="Felis G.E."/>
            <person name="de Vos W.M."/>
            <person name="Barrangou R."/>
            <person name="Klaenhammer T.R."/>
            <person name="Caufield P.W."/>
            <person name="Cui Y."/>
            <person name="Zhang H."/>
            <person name="O'Toole P.W."/>
        </authorList>
    </citation>
    <scope>NUCLEOTIDE SEQUENCE [LARGE SCALE GENOMIC DNA]</scope>
    <source>
        <strain evidence="11 12">JCM 17158</strain>
    </source>
</reference>
<evidence type="ECO:0000259" key="10">
    <source>
        <dbReference type="Pfam" id="PF10502"/>
    </source>
</evidence>
<name>A0A0R1JRU1_9LACO</name>
<evidence type="ECO:0000256" key="3">
    <source>
        <dbReference type="ARBA" id="ARBA00009370"/>
    </source>
</evidence>
<comment type="caution">
    <text evidence="11">The sequence shown here is derived from an EMBL/GenBank/DDBJ whole genome shotgun (WGS) entry which is preliminary data.</text>
</comment>
<dbReference type="GO" id="GO:0009003">
    <property type="term" value="F:signal peptidase activity"/>
    <property type="evidence" value="ECO:0007669"/>
    <property type="project" value="UniProtKB-EC"/>
</dbReference>
<comment type="similarity">
    <text evidence="3 9">Belongs to the peptidase S26 family.</text>
</comment>
<keyword evidence="8" id="KW-1133">Transmembrane helix</keyword>
<evidence type="ECO:0000256" key="6">
    <source>
        <dbReference type="ARBA" id="ARBA00022801"/>
    </source>
</evidence>
<keyword evidence="8" id="KW-0472">Membrane</keyword>
<dbReference type="InterPro" id="IPR036286">
    <property type="entry name" value="LexA/Signal_pep-like_sf"/>
</dbReference>
<sequence>MPNKRRWWRFGLTAVLSVALVCSIAFNLLFQIDYTKGVSMAPTLADGQMLVVWRPKAMATLHVDYHAGDIVVAKNESAKLGLKEGDLLVKRLIGLPGQTVGVTRSTVEINGRPLGEPYVVHAMDNVDYAYGGEANGGSYFRTPGYTATTKLTAHQYFLLGDNRPQSADSRWFGPVRQAQLRGKVAAILTLDYQNTPQRLLGNALTAAPFLLVALLILVGSIGRRQPQA</sequence>
<dbReference type="InterPro" id="IPR019757">
    <property type="entry name" value="Pept_S26A_signal_pept_1_Lys-AS"/>
</dbReference>
<proteinExistence type="inferred from homology"/>
<dbReference type="GO" id="GO:0004252">
    <property type="term" value="F:serine-type endopeptidase activity"/>
    <property type="evidence" value="ECO:0007669"/>
    <property type="project" value="InterPro"/>
</dbReference>
<feature type="active site" evidence="7">
    <location>
        <position position="39"/>
    </location>
</feature>
<dbReference type="AlphaFoldDB" id="A0A0R1JRU1"/>
<dbReference type="InterPro" id="IPR000223">
    <property type="entry name" value="Pept_S26A_signal_pept_1"/>
</dbReference>
<dbReference type="STRING" id="1291734.FD02_GL001698"/>
<evidence type="ECO:0000256" key="8">
    <source>
        <dbReference type="RuleBase" id="RU003993"/>
    </source>
</evidence>
<dbReference type="Proteomes" id="UP000051804">
    <property type="component" value="Unassembled WGS sequence"/>
</dbReference>
<dbReference type="Pfam" id="PF10502">
    <property type="entry name" value="Peptidase_S26"/>
    <property type="match status" value="1"/>
</dbReference>
<dbReference type="RefSeq" id="WP_054721351.1">
    <property type="nucleotide sequence ID" value="NZ_BBAM01000001.1"/>
</dbReference>
<dbReference type="CDD" id="cd06530">
    <property type="entry name" value="S26_SPase_I"/>
    <property type="match status" value="1"/>
</dbReference>
<keyword evidence="6 8" id="KW-0378">Hydrolase</keyword>
<evidence type="ECO:0000256" key="4">
    <source>
        <dbReference type="ARBA" id="ARBA00013208"/>
    </source>
</evidence>
<dbReference type="InterPro" id="IPR019756">
    <property type="entry name" value="Pept_S26A_signal_pept_1_Ser-AS"/>
</dbReference>
<feature type="active site" evidence="7">
    <location>
        <position position="90"/>
    </location>
</feature>
<dbReference type="SUPFAM" id="SSF51306">
    <property type="entry name" value="LexA/Signal peptidase"/>
    <property type="match status" value="1"/>
</dbReference>
<comment type="catalytic activity">
    <reaction evidence="1 8">
        <text>Cleavage of hydrophobic, N-terminal signal or leader sequences from secreted and periplasmic proteins.</text>
        <dbReference type="EC" id="3.4.21.89"/>
    </reaction>
</comment>
<dbReference type="GO" id="GO:0006465">
    <property type="term" value="P:signal peptide processing"/>
    <property type="evidence" value="ECO:0007669"/>
    <property type="project" value="InterPro"/>
</dbReference>
<feature type="domain" description="Peptidase S26" evidence="10">
    <location>
        <begin position="11"/>
        <end position="187"/>
    </location>
</feature>
<dbReference type="PROSITE" id="PS00760">
    <property type="entry name" value="SPASE_I_2"/>
    <property type="match status" value="1"/>
</dbReference>